<dbReference type="InterPro" id="IPR017441">
    <property type="entry name" value="Protein_kinase_ATP_BS"/>
</dbReference>
<dbReference type="PANTHER" id="PTHR27007">
    <property type="match status" value="1"/>
</dbReference>
<dbReference type="SMART" id="SM00220">
    <property type="entry name" value="S_TKc"/>
    <property type="match status" value="1"/>
</dbReference>
<dbReference type="GO" id="GO:0005524">
    <property type="term" value="F:ATP binding"/>
    <property type="evidence" value="ECO:0007669"/>
    <property type="project" value="UniProtKB-UniRule"/>
</dbReference>
<dbReference type="GO" id="GO:0051707">
    <property type="term" value="P:response to other organism"/>
    <property type="evidence" value="ECO:0007669"/>
    <property type="project" value="UniProtKB-ARBA"/>
</dbReference>
<keyword evidence="25" id="KW-1185">Reference proteome</keyword>
<keyword evidence="7" id="KW-0808">Transferase</keyword>
<accession>A0AAU9SKY7</accession>
<dbReference type="Gene3D" id="2.60.120.200">
    <property type="match status" value="1"/>
</dbReference>
<keyword evidence="9 22" id="KW-0732">Signal</keyword>
<evidence type="ECO:0000256" key="3">
    <source>
        <dbReference type="ARBA" id="ARBA00010217"/>
    </source>
</evidence>
<dbReference type="PROSITE" id="PS00107">
    <property type="entry name" value="PROTEIN_KINASE_ATP"/>
    <property type="match status" value="1"/>
</dbReference>
<evidence type="ECO:0000256" key="20">
    <source>
        <dbReference type="PROSITE-ProRule" id="PRU10141"/>
    </source>
</evidence>
<evidence type="ECO:0000259" key="23">
    <source>
        <dbReference type="PROSITE" id="PS50011"/>
    </source>
</evidence>
<evidence type="ECO:0000256" key="16">
    <source>
        <dbReference type="ARBA" id="ARBA00023170"/>
    </source>
</evidence>
<keyword evidence="17" id="KW-0325">Glycoprotein</keyword>
<keyword evidence="10" id="KW-0430">Lectin</keyword>
<evidence type="ECO:0000256" key="10">
    <source>
        <dbReference type="ARBA" id="ARBA00022734"/>
    </source>
</evidence>
<evidence type="ECO:0000256" key="8">
    <source>
        <dbReference type="ARBA" id="ARBA00022692"/>
    </source>
</evidence>
<dbReference type="SUPFAM" id="SSF49899">
    <property type="entry name" value="Concanavalin A-like lectins/glucanases"/>
    <property type="match status" value="1"/>
</dbReference>
<evidence type="ECO:0000256" key="18">
    <source>
        <dbReference type="ARBA" id="ARBA00047899"/>
    </source>
</evidence>
<evidence type="ECO:0000313" key="25">
    <source>
        <dbReference type="Proteomes" id="UP000836841"/>
    </source>
</evidence>
<dbReference type="GO" id="GO:0006952">
    <property type="term" value="P:defense response"/>
    <property type="evidence" value="ECO:0007669"/>
    <property type="project" value="UniProtKB-ARBA"/>
</dbReference>
<evidence type="ECO:0000256" key="11">
    <source>
        <dbReference type="ARBA" id="ARBA00022741"/>
    </source>
</evidence>
<evidence type="ECO:0000256" key="4">
    <source>
        <dbReference type="ARBA" id="ARBA00012513"/>
    </source>
</evidence>
<feature type="transmembrane region" description="Helical" evidence="21">
    <location>
        <begin position="292"/>
        <end position="314"/>
    </location>
</feature>
<keyword evidence="14 21" id="KW-1133">Transmembrane helix</keyword>
<dbReference type="Pfam" id="PF07714">
    <property type="entry name" value="PK_Tyr_Ser-Thr"/>
    <property type="match status" value="1"/>
</dbReference>
<feature type="signal peptide" evidence="22">
    <location>
        <begin position="1"/>
        <end position="19"/>
    </location>
</feature>
<evidence type="ECO:0000256" key="22">
    <source>
        <dbReference type="SAM" id="SignalP"/>
    </source>
</evidence>
<evidence type="ECO:0000256" key="5">
    <source>
        <dbReference type="ARBA" id="ARBA00022475"/>
    </source>
</evidence>
<feature type="domain" description="Protein kinase" evidence="23">
    <location>
        <begin position="347"/>
        <end position="621"/>
    </location>
</feature>
<keyword evidence="5" id="KW-1003">Cell membrane</keyword>
<evidence type="ECO:0000256" key="21">
    <source>
        <dbReference type="SAM" id="Phobius"/>
    </source>
</evidence>
<keyword evidence="12" id="KW-0418">Kinase</keyword>
<dbReference type="PROSITE" id="PS00108">
    <property type="entry name" value="PROTEIN_KINASE_ST"/>
    <property type="match status" value="1"/>
</dbReference>
<keyword evidence="8 21" id="KW-0812">Transmembrane</keyword>
<dbReference type="InterPro" id="IPR011009">
    <property type="entry name" value="Kinase-like_dom_sf"/>
</dbReference>
<evidence type="ECO:0000256" key="2">
    <source>
        <dbReference type="ARBA" id="ARBA00008536"/>
    </source>
</evidence>
<comment type="subcellular location">
    <subcellularLocation>
        <location evidence="1">Cell membrane</location>
        <topology evidence="1">Single-pass type I membrane protein</topology>
    </subcellularLocation>
</comment>
<protein>
    <recommendedName>
        <fullName evidence="4">non-specific serine/threonine protein kinase</fullName>
        <ecNumber evidence="4">2.7.11.1</ecNumber>
    </recommendedName>
</protein>
<reference evidence="24 25" key="1">
    <citation type="submission" date="2022-03" db="EMBL/GenBank/DDBJ databases">
        <authorList>
            <person name="Nunn A."/>
            <person name="Chopra R."/>
            <person name="Nunn A."/>
            <person name="Contreras Garrido A."/>
        </authorList>
    </citation>
    <scope>NUCLEOTIDE SEQUENCE [LARGE SCALE GENOMIC DNA]</scope>
</reference>
<evidence type="ECO:0000256" key="9">
    <source>
        <dbReference type="ARBA" id="ARBA00022729"/>
    </source>
</evidence>
<dbReference type="AlphaFoldDB" id="A0AAU9SKY7"/>
<dbReference type="InterPro" id="IPR001245">
    <property type="entry name" value="Ser-Thr/Tyr_kinase_cat_dom"/>
</dbReference>
<dbReference type="FunFam" id="2.60.120.200:FF:000096">
    <property type="entry name" value="L-type lectin-domain containing receptor kinase V.9"/>
    <property type="match status" value="1"/>
</dbReference>
<dbReference type="CDD" id="cd06899">
    <property type="entry name" value="lectin_legume_LecRK_Arcelin_ConA"/>
    <property type="match status" value="1"/>
</dbReference>
<dbReference type="Gene3D" id="3.30.200.20">
    <property type="entry name" value="Phosphorylase Kinase, domain 1"/>
    <property type="match status" value="1"/>
</dbReference>
<dbReference type="GO" id="GO:0005886">
    <property type="term" value="C:plasma membrane"/>
    <property type="evidence" value="ECO:0007669"/>
    <property type="project" value="UniProtKB-SubCell"/>
</dbReference>
<feature type="chain" id="PRO_5043784675" description="non-specific serine/threonine protein kinase" evidence="22">
    <location>
        <begin position="20"/>
        <end position="681"/>
    </location>
</feature>
<evidence type="ECO:0000256" key="12">
    <source>
        <dbReference type="ARBA" id="ARBA00022777"/>
    </source>
</evidence>
<dbReference type="SUPFAM" id="SSF56112">
    <property type="entry name" value="Protein kinase-like (PK-like)"/>
    <property type="match status" value="1"/>
</dbReference>
<dbReference type="InterPro" id="IPR013320">
    <property type="entry name" value="ConA-like_dom_sf"/>
</dbReference>
<gene>
    <name evidence="24" type="ORF">TAV2_LOCUS17723</name>
</gene>
<evidence type="ECO:0000256" key="7">
    <source>
        <dbReference type="ARBA" id="ARBA00022679"/>
    </source>
</evidence>
<comment type="catalytic activity">
    <reaction evidence="18">
        <text>L-threonyl-[protein] + ATP = O-phospho-L-threonyl-[protein] + ADP + H(+)</text>
        <dbReference type="Rhea" id="RHEA:46608"/>
        <dbReference type="Rhea" id="RHEA-COMP:11060"/>
        <dbReference type="Rhea" id="RHEA-COMP:11605"/>
        <dbReference type="ChEBI" id="CHEBI:15378"/>
        <dbReference type="ChEBI" id="CHEBI:30013"/>
        <dbReference type="ChEBI" id="CHEBI:30616"/>
        <dbReference type="ChEBI" id="CHEBI:61977"/>
        <dbReference type="ChEBI" id="CHEBI:456216"/>
        <dbReference type="EC" id="2.7.11.1"/>
    </reaction>
</comment>
<keyword evidence="16" id="KW-0675">Receptor</keyword>
<proteinExistence type="inferred from homology"/>
<comment type="similarity">
    <text evidence="2">In the N-terminal section; belongs to the leguminous lectin family.</text>
</comment>
<comment type="similarity">
    <text evidence="3">In the C-terminal section; belongs to the protein kinase superfamily. Ser/Thr protein kinase family.</text>
</comment>
<evidence type="ECO:0000256" key="15">
    <source>
        <dbReference type="ARBA" id="ARBA00023136"/>
    </source>
</evidence>
<evidence type="ECO:0000256" key="6">
    <source>
        <dbReference type="ARBA" id="ARBA00022527"/>
    </source>
</evidence>
<evidence type="ECO:0000256" key="1">
    <source>
        <dbReference type="ARBA" id="ARBA00004251"/>
    </source>
</evidence>
<dbReference type="EMBL" id="OU466861">
    <property type="protein sequence ID" value="CAH2065355.1"/>
    <property type="molecule type" value="Genomic_DNA"/>
</dbReference>
<dbReference type="InterPro" id="IPR000719">
    <property type="entry name" value="Prot_kinase_dom"/>
</dbReference>
<dbReference type="InterPro" id="IPR050528">
    <property type="entry name" value="L-type_Lectin-RKs"/>
</dbReference>
<dbReference type="InterPro" id="IPR008271">
    <property type="entry name" value="Ser/Thr_kinase_AS"/>
</dbReference>
<evidence type="ECO:0000256" key="19">
    <source>
        <dbReference type="ARBA" id="ARBA00048679"/>
    </source>
</evidence>
<dbReference type="FunFam" id="1.10.510.10:FF:000108">
    <property type="entry name" value="L-type lectin-domain containing receptor kinase S.4"/>
    <property type="match status" value="1"/>
</dbReference>
<name>A0AAU9SKY7_THLAR</name>
<keyword evidence="6" id="KW-0723">Serine/threonine-protein kinase</keyword>
<dbReference type="Pfam" id="PF00139">
    <property type="entry name" value="Lectin_legB"/>
    <property type="match status" value="1"/>
</dbReference>
<dbReference type="Gene3D" id="1.10.510.10">
    <property type="entry name" value="Transferase(Phosphotransferase) domain 1"/>
    <property type="match status" value="1"/>
</dbReference>
<keyword evidence="11 20" id="KW-0547">Nucleotide-binding</keyword>
<keyword evidence="13 20" id="KW-0067">ATP-binding</keyword>
<evidence type="ECO:0000313" key="24">
    <source>
        <dbReference type="EMBL" id="CAH2065355.1"/>
    </source>
</evidence>
<keyword evidence="15 21" id="KW-0472">Membrane</keyword>
<evidence type="ECO:0000256" key="13">
    <source>
        <dbReference type="ARBA" id="ARBA00022840"/>
    </source>
</evidence>
<dbReference type="EC" id="2.7.11.1" evidence="4"/>
<dbReference type="FunFam" id="3.30.200.20:FF:000451">
    <property type="entry name" value="L-type lectin-domain containing receptor kinase I.9"/>
    <property type="match status" value="1"/>
</dbReference>
<dbReference type="InterPro" id="IPR001220">
    <property type="entry name" value="Legume_lectin_dom"/>
</dbReference>
<sequence length="681" mass="74493">MAQRLHLLLFVHFFSKLLCFSSQQDFSFVYNGFNQGQADLNLDGAARFQNSDGLLQLTDATAQKMGHAFFNKPFDFGSVPSQSLSFSTHFVCALVPKPGADGGHGIAFVLSSSMDLTQADPTQYLGLFSISTNGSPSSQLLAIELDTVQSAEFDDIDKNHVGIDINSLHSNVSASASYYSDRKGTNKSLTLLSGAPLQVWVDYEDSLLNVTLAPLRNKKPSRPLLSRNINLTEIFPGRKAFVGFSAATGSLISYQYILGWSFSRSRVSLQSLDISKLPTVPRPKITKKTSPLLIVLLVILALVVTAVLGGVCVYRRKKYAEVKEPWEEPYGPLRYSYKSLYKATRGFNKDDRLGQGGFGEVFKGNLPLVGGIAVKRLSHDAEQGMKQFVAEVVTMGSLKHKNLVPLLGYCRRKGELLLVSKYMEGGSVDQYLFHSDKPPLSWSQRLAILRDIASALCYLHTGASHVVLHRDIKASNVMLNGDLQGFLGDFGMARFDDHGANLYTTAAVGTIGYMALELTSTGTSTGTDVYAFGAFMLEVACGRRPFDPEMPVEKRHLVKWVFECWRKGSLVDAIDTRLGSKFIPWEVEMVLKLGLLCTSIVPDSRPTMEQVVQYINMHQTLPDFSPDTPGVGVSTPVLMGVPSLGINFSSGFSSASPPSVSSSSANNSMFISHTIIYGDGR</sequence>
<comment type="catalytic activity">
    <reaction evidence="19">
        <text>L-seryl-[protein] + ATP = O-phospho-L-seryl-[protein] + ADP + H(+)</text>
        <dbReference type="Rhea" id="RHEA:17989"/>
        <dbReference type="Rhea" id="RHEA-COMP:9863"/>
        <dbReference type="Rhea" id="RHEA-COMP:11604"/>
        <dbReference type="ChEBI" id="CHEBI:15378"/>
        <dbReference type="ChEBI" id="CHEBI:29999"/>
        <dbReference type="ChEBI" id="CHEBI:30616"/>
        <dbReference type="ChEBI" id="CHEBI:83421"/>
        <dbReference type="ChEBI" id="CHEBI:456216"/>
        <dbReference type="EC" id="2.7.11.1"/>
    </reaction>
</comment>
<dbReference type="GO" id="GO:0004674">
    <property type="term" value="F:protein serine/threonine kinase activity"/>
    <property type="evidence" value="ECO:0007669"/>
    <property type="project" value="UniProtKB-KW"/>
</dbReference>
<dbReference type="GO" id="GO:0030246">
    <property type="term" value="F:carbohydrate binding"/>
    <property type="evidence" value="ECO:0007669"/>
    <property type="project" value="UniProtKB-KW"/>
</dbReference>
<dbReference type="PROSITE" id="PS50011">
    <property type="entry name" value="PROTEIN_KINASE_DOM"/>
    <property type="match status" value="1"/>
</dbReference>
<dbReference type="Proteomes" id="UP000836841">
    <property type="component" value="Chromosome 5"/>
</dbReference>
<evidence type="ECO:0000256" key="17">
    <source>
        <dbReference type="ARBA" id="ARBA00023180"/>
    </source>
</evidence>
<evidence type="ECO:0000256" key="14">
    <source>
        <dbReference type="ARBA" id="ARBA00022989"/>
    </source>
</evidence>
<feature type="binding site" evidence="20">
    <location>
        <position position="375"/>
    </location>
    <ligand>
        <name>ATP</name>
        <dbReference type="ChEBI" id="CHEBI:30616"/>
    </ligand>
</feature>
<organism evidence="24 25">
    <name type="scientific">Thlaspi arvense</name>
    <name type="common">Field penny-cress</name>
    <dbReference type="NCBI Taxonomy" id="13288"/>
    <lineage>
        <taxon>Eukaryota</taxon>
        <taxon>Viridiplantae</taxon>
        <taxon>Streptophyta</taxon>
        <taxon>Embryophyta</taxon>
        <taxon>Tracheophyta</taxon>
        <taxon>Spermatophyta</taxon>
        <taxon>Magnoliopsida</taxon>
        <taxon>eudicotyledons</taxon>
        <taxon>Gunneridae</taxon>
        <taxon>Pentapetalae</taxon>
        <taxon>rosids</taxon>
        <taxon>malvids</taxon>
        <taxon>Brassicales</taxon>
        <taxon>Brassicaceae</taxon>
        <taxon>Thlaspideae</taxon>
        <taxon>Thlaspi</taxon>
    </lineage>
</organism>